<comment type="caution">
    <text evidence="2">The sequence shown here is derived from an EMBL/GenBank/DDBJ whole genome shotgun (WGS) entry which is preliminary data.</text>
</comment>
<dbReference type="InterPro" id="IPR050938">
    <property type="entry name" value="Collagen_Structural_Proteins"/>
</dbReference>
<gene>
    <name evidence="2" type="ORF">J1605_023074</name>
</gene>
<protein>
    <submittedName>
        <fullName evidence="2">Uncharacterized protein</fullName>
    </submittedName>
</protein>
<feature type="compositionally biased region" description="Polar residues" evidence="1">
    <location>
        <begin position="42"/>
        <end position="51"/>
    </location>
</feature>
<evidence type="ECO:0000313" key="2">
    <source>
        <dbReference type="EMBL" id="KAJ8787414.1"/>
    </source>
</evidence>
<reference evidence="2 3" key="1">
    <citation type="submission" date="2022-11" db="EMBL/GenBank/DDBJ databases">
        <title>Whole genome sequence of Eschrichtius robustus ER-17-0199.</title>
        <authorList>
            <person name="Bruniche-Olsen A."/>
            <person name="Black A.N."/>
            <person name="Fields C.J."/>
            <person name="Walden K."/>
            <person name="Dewoody J.A."/>
        </authorList>
    </citation>
    <scope>NUCLEOTIDE SEQUENCE [LARGE SCALE GENOMIC DNA]</scope>
    <source>
        <strain evidence="2">ER-17-0199</strain>
        <tissue evidence="2">Blubber</tissue>
    </source>
</reference>
<dbReference type="InterPro" id="IPR008160">
    <property type="entry name" value="Collagen"/>
</dbReference>
<dbReference type="Proteomes" id="UP001159641">
    <property type="component" value="Unassembled WGS sequence"/>
</dbReference>
<feature type="region of interest" description="Disordered" evidence="1">
    <location>
        <begin position="226"/>
        <end position="353"/>
    </location>
</feature>
<dbReference type="EMBL" id="JAIQCJ010001811">
    <property type="protein sequence ID" value="KAJ8787414.1"/>
    <property type="molecule type" value="Genomic_DNA"/>
</dbReference>
<organism evidence="2 3">
    <name type="scientific">Eschrichtius robustus</name>
    <name type="common">California gray whale</name>
    <name type="synonym">Eschrichtius gibbosus</name>
    <dbReference type="NCBI Taxonomy" id="9764"/>
    <lineage>
        <taxon>Eukaryota</taxon>
        <taxon>Metazoa</taxon>
        <taxon>Chordata</taxon>
        <taxon>Craniata</taxon>
        <taxon>Vertebrata</taxon>
        <taxon>Euteleostomi</taxon>
        <taxon>Mammalia</taxon>
        <taxon>Eutheria</taxon>
        <taxon>Laurasiatheria</taxon>
        <taxon>Artiodactyla</taxon>
        <taxon>Whippomorpha</taxon>
        <taxon>Cetacea</taxon>
        <taxon>Mysticeti</taxon>
        <taxon>Eschrichtiidae</taxon>
        <taxon>Eschrichtius</taxon>
    </lineage>
</organism>
<dbReference type="Pfam" id="PF01391">
    <property type="entry name" value="Collagen"/>
    <property type="match status" value="1"/>
</dbReference>
<feature type="compositionally biased region" description="Basic and acidic residues" evidence="1">
    <location>
        <begin position="296"/>
        <end position="308"/>
    </location>
</feature>
<name>A0AB34H9U0_ESCRO</name>
<feature type="compositionally biased region" description="Gly residues" evidence="1">
    <location>
        <begin position="476"/>
        <end position="487"/>
    </location>
</feature>
<evidence type="ECO:0000313" key="3">
    <source>
        <dbReference type="Proteomes" id="UP001159641"/>
    </source>
</evidence>
<evidence type="ECO:0000256" key="1">
    <source>
        <dbReference type="SAM" id="MobiDB-lite"/>
    </source>
</evidence>
<feature type="region of interest" description="Disordered" evidence="1">
    <location>
        <begin position="41"/>
        <end position="68"/>
    </location>
</feature>
<dbReference type="AlphaFoldDB" id="A0AB34H9U0"/>
<keyword evidence="3" id="KW-1185">Reference proteome</keyword>
<accession>A0AB34H9U0</accession>
<dbReference type="PANTHER" id="PTHR37456">
    <property type="entry name" value="SI:CH211-266K2.1"/>
    <property type="match status" value="1"/>
</dbReference>
<proteinExistence type="predicted"/>
<sequence>MVFPRLSPGFISRDHHVYNRRILKVDWRSLGCWCAHSPRLTPHSQGETSAIRSWREEEEEEADQPHSKKVGNCWHCEPDVPHYCALSQCWAGTTEAAGIAGGTVVSPPLLLAGGATREIKGKMALLGLQGPQDPLGPGALLATLGKMAPGEHQAQWVPKEKLDKMARRARVDPQGPSYLLQASGKHRLMVTVPTPGLHGVVWCDVAQGCACAWLSKSRMEKPYELREAGKRAQGHPILQGADGPKGEKGEPASDNLQESLGLDGAKGEKGMSGERGPSGLPGRPGEPGLDGFPGPRGEKGDRSERGEKALGAPWAWQPPPHPISLLAQGERGVPGRKGMKGQKGEPGPPGLDQPCPVGPDGLPVPGCWHKLVFTLPGSQQESWRSCPGPPQLQQWPCALLLPFLLLLHGAGKSKILPLGFAYLRPQLCTRLGACHTFPLNAYGSSHFMHGEGDLGTELEAPGEACRGSETPLECGSSGGVTGGGTSPGGKQQRPGGRGPWCVPRPGPGQH</sequence>
<feature type="region of interest" description="Disordered" evidence="1">
    <location>
        <begin position="458"/>
        <end position="510"/>
    </location>
</feature>
<dbReference type="PANTHER" id="PTHR37456:SF4">
    <property type="entry name" value="COLLAGEN ALPHA-1(XXIII) CHAIN"/>
    <property type="match status" value="1"/>
</dbReference>